<organism evidence="2">
    <name type="scientific">Mycobacterium xenopi 4042</name>
    <dbReference type="NCBI Taxonomy" id="1299334"/>
    <lineage>
        <taxon>Bacteria</taxon>
        <taxon>Bacillati</taxon>
        <taxon>Actinomycetota</taxon>
        <taxon>Actinomycetes</taxon>
        <taxon>Mycobacteriales</taxon>
        <taxon>Mycobacteriaceae</taxon>
        <taxon>Mycobacterium</taxon>
    </lineage>
</organism>
<evidence type="ECO:0000256" key="1">
    <source>
        <dbReference type="SAM" id="MobiDB-lite"/>
    </source>
</evidence>
<name>X8BKD0_MYCXE</name>
<reference evidence="2" key="1">
    <citation type="submission" date="2014-01" db="EMBL/GenBank/DDBJ databases">
        <authorList>
            <person name="Brown-Elliot B."/>
            <person name="Wallace R."/>
            <person name="Lenaerts A."/>
            <person name="Ordway D."/>
            <person name="DeGroote M.A."/>
            <person name="Parker T."/>
            <person name="Sizemore C."/>
            <person name="Tallon L.J."/>
            <person name="Sadzewicz L.K."/>
            <person name="Sengamalay N."/>
            <person name="Fraser C.M."/>
            <person name="Hine E."/>
            <person name="Shefchek K.A."/>
            <person name="Das S.P."/>
            <person name="Tettelin H."/>
        </authorList>
    </citation>
    <scope>NUCLEOTIDE SEQUENCE [LARGE SCALE GENOMIC DNA]</scope>
    <source>
        <strain evidence="2">4042</strain>
    </source>
</reference>
<protein>
    <submittedName>
        <fullName evidence="2">Uncharacterized protein</fullName>
    </submittedName>
</protein>
<feature type="compositionally biased region" description="Low complexity" evidence="1">
    <location>
        <begin position="18"/>
        <end position="37"/>
    </location>
</feature>
<accession>X8BKD0</accession>
<evidence type="ECO:0000313" key="2">
    <source>
        <dbReference type="EMBL" id="EUA43926.1"/>
    </source>
</evidence>
<sequence>MESNWRNKLLPSTIDSDGAAMARSTAAAARPTPTGGA</sequence>
<dbReference type="AlphaFoldDB" id="X8BKD0"/>
<feature type="region of interest" description="Disordered" evidence="1">
    <location>
        <begin position="1"/>
        <end position="37"/>
    </location>
</feature>
<proteinExistence type="predicted"/>
<gene>
    <name evidence="2" type="ORF">I553_8260</name>
</gene>
<dbReference type="EMBL" id="JAOB01000040">
    <property type="protein sequence ID" value="EUA43926.1"/>
    <property type="molecule type" value="Genomic_DNA"/>
</dbReference>
<comment type="caution">
    <text evidence="2">The sequence shown here is derived from an EMBL/GenBank/DDBJ whole genome shotgun (WGS) entry which is preliminary data.</text>
</comment>